<dbReference type="EMBL" id="AWSV01000058">
    <property type="protein sequence ID" value="ERI86133.1"/>
    <property type="molecule type" value="Genomic_DNA"/>
</dbReference>
<keyword evidence="4" id="KW-0472">Membrane</keyword>
<dbReference type="InterPro" id="IPR052894">
    <property type="entry name" value="AsmA-related"/>
</dbReference>
<keyword evidence="3" id="KW-1133">Transmembrane helix</keyword>
<dbReference type="Proteomes" id="UP000016496">
    <property type="component" value="Unassembled WGS sequence"/>
</dbReference>
<dbReference type="GO" id="GO:0009306">
    <property type="term" value="P:protein secretion"/>
    <property type="evidence" value="ECO:0007669"/>
    <property type="project" value="InterPro"/>
</dbReference>
<dbReference type="GO" id="GO:0005886">
    <property type="term" value="C:plasma membrane"/>
    <property type="evidence" value="ECO:0007669"/>
    <property type="project" value="InterPro"/>
</dbReference>
<evidence type="ECO:0000259" key="6">
    <source>
        <dbReference type="Pfam" id="PF04357"/>
    </source>
</evidence>
<feature type="region of interest" description="Disordered" evidence="5">
    <location>
        <begin position="1476"/>
        <end position="1502"/>
    </location>
</feature>
<comment type="caution">
    <text evidence="7">The sequence shown here is derived from an EMBL/GenBank/DDBJ whole genome shotgun (WGS) entry which is preliminary data.</text>
</comment>
<dbReference type="HOGENOM" id="CLU_002997_1_1_10"/>
<evidence type="ECO:0000313" key="8">
    <source>
        <dbReference type="Proteomes" id="UP000016496"/>
    </source>
</evidence>
<protein>
    <recommendedName>
        <fullName evidence="6">Translocation and assembly module TamB C-terminal domain-containing protein</fullName>
    </recommendedName>
</protein>
<dbReference type="GO" id="GO:0090313">
    <property type="term" value="P:regulation of protein targeting to membrane"/>
    <property type="evidence" value="ECO:0007669"/>
    <property type="project" value="TreeGrafter"/>
</dbReference>
<accession>U2CPZ0</accession>
<evidence type="ECO:0000256" key="5">
    <source>
        <dbReference type="SAM" id="MobiDB-lite"/>
    </source>
</evidence>
<dbReference type="InterPro" id="IPR007452">
    <property type="entry name" value="TamB_C"/>
</dbReference>
<proteinExistence type="predicted"/>
<gene>
    <name evidence="7" type="ORF">HMPREF1981_01118</name>
</gene>
<evidence type="ECO:0000256" key="3">
    <source>
        <dbReference type="ARBA" id="ARBA00022989"/>
    </source>
</evidence>
<dbReference type="Pfam" id="PF04357">
    <property type="entry name" value="TamB"/>
    <property type="match status" value="1"/>
</dbReference>
<feature type="domain" description="Translocation and assembly module TamB C-terminal" evidence="6">
    <location>
        <begin position="1010"/>
        <end position="1456"/>
    </location>
</feature>
<evidence type="ECO:0000256" key="4">
    <source>
        <dbReference type="ARBA" id="ARBA00023136"/>
    </source>
</evidence>
<evidence type="ECO:0000256" key="1">
    <source>
        <dbReference type="ARBA" id="ARBA00004167"/>
    </source>
</evidence>
<organism evidence="7 8">
    <name type="scientific">Bacteroides pyogenes F0041</name>
    <dbReference type="NCBI Taxonomy" id="1321819"/>
    <lineage>
        <taxon>Bacteria</taxon>
        <taxon>Pseudomonadati</taxon>
        <taxon>Bacteroidota</taxon>
        <taxon>Bacteroidia</taxon>
        <taxon>Bacteroidales</taxon>
        <taxon>Bacteroidaceae</taxon>
        <taxon>Bacteroides</taxon>
    </lineage>
</organism>
<keyword evidence="2" id="KW-0812">Transmembrane</keyword>
<sequence>MGIVLGVYIGTIVLLNIPGIQRFMSVLASKELSKVLNTEVAIGKIDIGLLNRIIIDDVLLNDQKGNELLKIPRLSAKFDFIPFFKGKISISSVQLFGLNMNLRQETPDSPPNFQFVLDAFASKDTVKRESSLDIRINSVLIRRGKVTYHLLSEPETPGKFNSRHLQFQNIIGNLSLKALTKDSLNVGIKRLSVDEAASGFSLKKMSLKLVANKKRMSIDNFAIELPESSLRMDTIHLMYAGVKTAEQFVKQAHCSFRILPSQITPKDISPFIPALSHFKEPVTLNMEVNGTVDQFSCPHLEITAEGRQFRLLGEVSVQDLSHPKDAYIFGKLSELSASSREVGFLVRNLSDNYNGVPPLLEHLGNIAFRGEISGYFTDLVTYGLLQTSLGAVKTDLKLSSDKEKKAFSYSGAVKTEDFELGKLLGNELFGKVTLNLDVHGRHVENQYPSIGMKGLVSSVEYSDYKYENITLDGEYQKGGFNGKAAMNDPNGSVYLNGDFNLASKVPTFNFSAVIDKIRPHELNITSDYADAEFSVKLRANFTGGSVDEMNGEINIDSLEFNAPGKEYFMRNMNIQATRQNNENQLKLTSEFLTANIEGSFQYQTLSASMLDIVGRYVPSLLPSFKHQEKLHNNFRFDIHIYNTDILSAIFNIPLHIHAHSTVKGYFNDAGQRLRVEGYFPRLQYKNDLIESGMILCENPSDNIQIKLRLTNLKEADAVNIALNAQAKEDVVSATFNWGNNATATYSGQLGAVAKFLRTEGEKPLLKAVVDVSPTDIILNDTLWQVHPSQIVADSGRIDVNNFYFSHADRHIRVNGRLSELPADTVKISLKEINLGYVFDIVGISDDVAFGGDATGTAYATGVFKKPVINARLFVKNFSLNQGRLGDADINGGWDNEKRGILLDASIRDMADSPSRVSGIIYPLKPESGLDLNIDAHELNLKFLEYYMSSIANDIKGRGTGKVHFYGKFKGLNLDGAVMTNASMKFDILNTRFAINDTIHLAPTGLTFKNMRIADVEGHQGTMNGYLRFQHFKDLSYRFEIQANNMLVMNTKESPDMPFYGTIYGTGNAMLTGNATQGLDVNVAMTTDRNTSFTYINGNVASAANSQFIKFVDKTLRRVVRDSVQTDDYDDLLLKRQLSEKEQDTDIWLNILADVTPDATVRIVMDPIAGDYITGKGTGNIRTEFYNKGDVKMFGNYRISQGVYKFSLQDVIRKDFVIKDGSTINFNGPPLDANMDIQASYTVNSASLNDLIPDASTVIQQPNVRVNCMMNLSGVLLQPTIKLGIELPNERDEIQSLVRNYISTEEQMNMQILYLLGVGKFYTEDVRRENQNAYVMTSVLSSTLSGQLNNALSRIFETNNWNIGTNLSTGDKGWTDVEFEGILSGQLLNNRLLINGNFGYRDNPLANTNFVGDFEAEWLITRSGDIRLKGYNKTNDRYYTKTNLTTQGVGIMYKKDFNKWSDLFFWNKWKLRNKRKRHEGLQPEMKTDSVASEGAKTKKKRER</sequence>
<dbReference type="PANTHER" id="PTHR30441">
    <property type="entry name" value="DUF748 DOMAIN-CONTAINING PROTEIN"/>
    <property type="match status" value="1"/>
</dbReference>
<dbReference type="PATRIC" id="fig|1321819.3.peg.1031"/>
<evidence type="ECO:0000313" key="7">
    <source>
        <dbReference type="EMBL" id="ERI86133.1"/>
    </source>
</evidence>
<comment type="subcellular location">
    <subcellularLocation>
        <location evidence="1">Membrane</location>
        <topology evidence="1">Single-pass membrane protein</topology>
    </subcellularLocation>
</comment>
<dbReference type="PANTHER" id="PTHR30441:SF8">
    <property type="entry name" value="DUF748 DOMAIN-CONTAINING PROTEIN"/>
    <property type="match status" value="1"/>
</dbReference>
<evidence type="ECO:0000256" key="2">
    <source>
        <dbReference type="ARBA" id="ARBA00022692"/>
    </source>
</evidence>
<name>U2CPZ0_9BACE</name>
<reference evidence="7 8" key="1">
    <citation type="submission" date="2013-08" db="EMBL/GenBank/DDBJ databases">
        <authorList>
            <person name="Weinstock G."/>
            <person name="Sodergren E."/>
            <person name="Wylie T."/>
            <person name="Fulton L."/>
            <person name="Fulton R."/>
            <person name="Fronick C."/>
            <person name="O'Laughlin M."/>
            <person name="Godfrey J."/>
            <person name="Miner T."/>
            <person name="Herter B."/>
            <person name="Appelbaum E."/>
            <person name="Cordes M."/>
            <person name="Lek S."/>
            <person name="Wollam A."/>
            <person name="Pepin K.H."/>
            <person name="Palsikar V.B."/>
            <person name="Mitreva M."/>
            <person name="Wilson R.K."/>
        </authorList>
    </citation>
    <scope>NUCLEOTIDE SEQUENCE [LARGE SCALE GENOMIC DNA]</scope>
    <source>
        <strain evidence="7 8">F0041</strain>
    </source>
</reference>